<organism evidence="1 2">
    <name type="scientific">Parascaris equorum</name>
    <name type="common">Equine roundworm</name>
    <dbReference type="NCBI Taxonomy" id="6256"/>
    <lineage>
        <taxon>Eukaryota</taxon>
        <taxon>Metazoa</taxon>
        <taxon>Ecdysozoa</taxon>
        <taxon>Nematoda</taxon>
        <taxon>Chromadorea</taxon>
        <taxon>Rhabditida</taxon>
        <taxon>Spirurina</taxon>
        <taxon>Ascaridomorpha</taxon>
        <taxon>Ascaridoidea</taxon>
        <taxon>Ascarididae</taxon>
        <taxon>Parascaris</taxon>
    </lineage>
</organism>
<evidence type="ECO:0000313" key="2">
    <source>
        <dbReference type="WBParaSite" id="PEQ_0000274401-mRNA-1"/>
    </source>
</evidence>
<evidence type="ECO:0000313" key="1">
    <source>
        <dbReference type="Proteomes" id="UP000887564"/>
    </source>
</evidence>
<protein>
    <submittedName>
        <fullName evidence="2">Uncharacterized protein</fullName>
    </submittedName>
</protein>
<keyword evidence="1" id="KW-1185">Reference proteome</keyword>
<dbReference type="InterPro" id="IPR011993">
    <property type="entry name" value="PH-like_dom_sf"/>
</dbReference>
<dbReference type="Gene3D" id="2.30.29.30">
    <property type="entry name" value="Pleckstrin-homology domain (PH domain)/Phosphotyrosine-binding domain (PTB)"/>
    <property type="match status" value="1"/>
</dbReference>
<reference evidence="2" key="1">
    <citation type="submission" date="2022-11" db="UniProtKB">
        <authorList>
            <consortium name="WormBaseParasite"/>
        </authorList>
    </citation>
    <scope>IDENTIFICATION</scope>
</reference>
<dbReference type="Proteomes" id="UP000887564">
    <property type="component" value="Unplaced"/>
</dbReference>
<dbReference type="AlphaFoldDB" id="A0A914R7X2"/>
<dbReference type="WBParaSite" id="PEQ_0000274401-mRNA-1">
    <property type="protein sequence ID" value="PEQ_0000274401-mRNA-1"/>
    <property type="gene ID" value="PEQ_0000274401"/>
</dbReference>
<sequence>LQLLKIESATFKEETARAHAAVKAFAVRVDSELAKMEINRRWDRIRSRMDRSSVGRINQNDLFTCSVIALNTLMVRDMPRNTSVFLVVDLKPCFDLFVVTFSTKSHLQEWKRAIEA</sequence>
<proteinExistence type="predicted"/>
<name>A0A914R7X2_PAREQ</name>
<accession>A0A914R7X2</accession>